<keyword evidence="3" id="KW-0479">Metal-binding</keyword>
<dbReference type="GO" id="GO:0006308">
    <property type="term" value="P:DNA catabolic process"/>
    <property type="evidence" value="ECO:0007669"/>
    <property type="project" value="TreeGrafter"/>
</dbReference>
<evidence type="ECO:0000313" key="8">
    <source>
        <dbReference type="EMBL" id="JAN33360.1"/>
    </source>
</evidence>
<evidence type="ECO:0000256" key="7">
    <source>
        <dbReference type="ARBA" id="ARBA00025769"/>
    </source>
</evidence>
<evidence type="ECO:0000256" key="2">
    <source>
        <dbReference type="ARBA" id="ARBA00022722"/>
    </source>
</evidence>
<keyword evidence="5 8" id="KW-0269">Exonuclease</keyword>
<keyword evidence="2" id="KW-0540">Nuclease</keyword>
<dbReference type="Pfam" id="PF00929">
    <property type="entry name" value="RNase_T"/>
    <property type="match status" value="1"/>
</dbReference>
<dbReference type="PANTHER" id="PTHR13058:SF19">
    <property type="entry name" value="LD40940P"/>
    <property type="match status" value="1"/>
</dbReference>
<dbReference type="SMART" id="SM00479">
    <property type="entry name" value="EXOIII"/>
    <property type="match status" value="1"/>
</dbReference>
<evidence type="ECO:0000256" key="1">
    <source>
        <dbReference type="ARBA" id="ARBA00001946"/>
    </source>
</evidence>
<evidence type="ECO:0000256" key="5">
    <source>
        <dbReference type="ARBA" id="ARBA00022839"/>
    </source>
</evidence>
<dbReference type="InterPro" id="IPR013520">
    <property type="entry name" value="Ribonucl_H"/>
</dbReference>
<dbReference type="PANTHER" id="PTHR13058">
    <property type="entry name" value="THREE PRIME REPAIR EXONUCLEASE 1, 2"/>
    <property type="match status" value="1"/>
</dbReference>
<dbReference type="InterPro" id="IPR036397">
    <property type="entry name" value="RNaseH_sf"/>
</dbReference>
<reference evidence="8" key="1">
    <citation type="submission" date="2015-10" db="EMBL/GenBank/DDBJ databases">
        <title>EvidentialGene: Evidence-directed Construction of Complete mRNA Transcriptomes without Genomes.</title>
        <authorList>
            <person name="Gilbert D.G."/>
        </authorList>
    </citation>
    <scope>NUCLEOTIDE SEQUENCE</scope>
</reference>
<dbReference type="GO" id="GO:0046872">
    <property type="term" value="F:metal ion binding"/>
    <property type="evidence" value="ECO:0007669"/>
    <property type="project" value="UniProtKB-KW"/>
</dbReference>
<dbReference type="GO" id="GO:0005737">
    <property type="term" value="C:cytoplasm"/>
    <property type="evidence" value="ECO:0007669"/>
    <property type="project" value="TreeGrafter"/>
</dbReference>
<dbReference type="Gene3D" id="3.30.420.10">
    <property type="entry name" value="Ribonuclease H-like superfamily/Ribonuclease H"/>
    <property type="match status" value="1"/>
</dbReference>
<comment type="similarity">
    <text evidence="7">Belongs to the exonuclease superfamily. TREX family.</text>
</comment>
<evidence type="ECO:0000256" key="4">
    <source>
        <dbReference type="ARBA" id="ARBA00022801"/>
    </source>
</evidence>
<comment type="cofactor">
    <cofactor evidence="1">
        <name>Mg(2+)</name>
        <dbReference type="ChEBI" id="CHEBI:18420"/>
    </cofactor>
</comment>
<dbReference type="GO" id="GO:0003676">
    <property type="term" value="F:nucleic acid binding"/>
    <property type="evidence" value="ECO:0007669"/>
    <property type="project" value="InterPro"/>
</dbReference>
<name>A0A0N8BIW0_9CRUS</name>
<accession>A0A0N8BIW0</accession>
<dbReference type="AlphaFoldDB" id="A0A0N8BIW0"/>
<dbReference type="GO" id="GO:0008296">
    <property type="term" value="F:3'-5'-DNA exonuclease activity"/>
    <property type="evidence" value="ECO:0007669"/>
    <property type="project" value="TreeGrafter"/>
</dbReference>
<dbReference type="InterPro" id="IPR012337">
    <property type="entry name" value="RNaseH-like_sf"/>
</dbReference>
<dbReference type="KEGG" id="dmk:116920063"/>
<dbReference type="InterPro" id="IPR040393">
    <property type="entry name" value="TREX1/2"/>
</dbReference>
<organism evidence="8">
    <name type="scientific">Daphnia magna</name>
    <dbReference type="NCBI Taxonomy" id="35525"/>
    <lineage>
        <taxon>Eukaryota</taxon>
        <taxon>Metazoa</taxon>
        <taxon>Ecdysozoa</taxon>
        <taxon>Arthropoda</taxon>
        <taxon>Crustacea</taxon>
        <taxon>Branchiopoda</taxon>
        <taxon>Diplostraca</taxon>
        <taxon>Cladocera</taxon>
        <taxon>Anomopoda</taxon>
        <taxon>Daphniidae</taxon>
        <taxon>Daphnia</taxon>
    </lineage>
</organism>
<evidence type="ECO:0000256" key="6">
    <source>
        <dbReference type="ARBA" id="ARBA00022842"/>
    </source>
</evidence>
<dbReference type="EMBL" id="GDIQ01061377">
    <property type="protein sequence ID" value="JAN33360.1"/>
    <property type="molecule type" value="Transcribed_RNA"/>
</dbReference>
<dbReference type="SUPFAM" id="SSF53098">
    <property type="entry name" value="Ribonuclease H-like"/>
    <property type="match status" value="1"/>
</dbReference>
<evidence type="ECO:0000256" key="3">
    <source>
        <dbReference type="ARBA" id="ARBA00022723"/>
    </source>
</evidence>
<dbReference type="RefSeq" id="XP_032782017.2">
    <property type="nucleotide sequence ID" value="XM_032926126.2"/>
</dbReference>
<dbReference type="GeneID" id="116920063"/>
<protein>
    <submittedName>
        <fullName evidence="8">Three prime repair exonuclease</fullName>
    </submittedName>
</protein>
<sequence>MTLFEINMSCNLPAVKTCNSLVFFDLETTGLPAFHSPKITELSFCAVERNQFLHGQPKQVPRVTNRLNLCIYPSRLVDPEATNKTKLDNYNLEHQSKFDEDVFSVIFSFLNRLKKPICLIAHNGFRFDFPILRSEIAKLEKELPEEIFCADSLLIFRKLQRPSANSEFVIEDITISTVEFPLVPTPVNPFQLINEKTPEKKKPNKLNLTRNTEVKCRKRLTFRLEDVYERVYGQKPATSHVAEADVIALLLSAIATPTEFLNAVDCDSVPFTSIKKCW</sequence>
<keyword evidence="4" id="KW-0378">Hydrolase</keyword>
<dbReference type="OrthoDB" id="10250935at2759"/>
<proteinExistence type="inferred from homology"/>
<keyword evidence="6" id="KW-0460">Magnesium</keyword>